<dbReference type="InterPro" id="IPR013422">
    <property type="entry name" value="CRISPR-assoc_prot_Cas5_N"/>
</dbReference>
<protein>
    <submittedName>
        <fullName evidence="2">Type I-E CRISPR-associated protein Cas5/CasD</fullName>
    </submittedName>
</protein>
<dbReference type="NCBIfam" id="TIGR01868">
    <property type="entry name" value="casD_Cas5e"/>
    <property type="match status" value="1"/>
</dbReference>
<gene>
    <name evidence="2" type="primary">cas5e</name>
    <name evidence="2" type="ORF">R4146_08065</name>
</gene>
<evidence type="ECO:0000313" key="2">
    <source>
        <dbReference type="EMBL" id="MEJ6401096.1"/>
    </source>
</evidence>
<keyword evidence="1" id="KW-0051">Antiviral defense</keyword>
<sequence>MKTILMKFAGPLQSWGINSHFESRRTNRFPSKSAVIGMIASALGYRRYEDIKLKGLNDLSFAIRIDQPGSLLRDFQIAESHKPNGDKLRSYVTNRFYLQDAVFVIAISSEDDNLIKEVYDSLLNPYFSLYLGRRSLPINFDYMLGLFEGDAINSLMNMKWQASDFYKSHNSNNLDIWADSNLIDRNDLIVRDTPVSFSQGVKDSKYSNDDRRKYSFRSIGKITVKVNQ</sequence>
<dbReference type="CDD" id="cd09693">
    <property type="entry name" value="Cas5_I"/>
    <property type="match status" value="1"/>
</dbReference>
<evidence type="ECO:0000256" key="1">
    <source>
        <dbReference type="ARBA" id="ARBA00023118"/>
    </source>
</evidence>
<dbReference type="RefSeq" id="WP_339960945.1">
    <property type="nucleotide sequence ID" value="NZ_JAWMWH010000003.1"/>
</dbReference>
<proteinExistence type="predicted"/>
<evidence type="ECO:0000313" key="3">
    <source>
        <dbReference type="Proteomes" id="UP001370590"/>
    </source>
</evidence>
<dbReference type="EMBL" id="JAWMWH010000003">
    <property type="protein sequence ID" value="MEJ6401096.1"/>
    <property type="molecule type" value="Genomic_DNA"/>
</dbReference>
<dbReference type="NCBIfam" id="TIGR02593">
    <property type="entry name" value="CRISPR_cas5"/>
    <property type="match status" value="1"/>
</dbReference>
<name>A0ABU8SMI5_9LACO</name>
<accession>A0ABU8SMI5</accession>
<dbReference type="InterPro" id="IPR010147">
    <property type="entry name" value="CRISPR-assoc_prot_CasD"/>
</dbReference>
<comment type="caution">
    <text evidence="2">The sequence shown here is derived from an EMBL/GenBank/DDBJ whole genome shotgun (WGS) entry which is preliminary data.</text>
</comment>
<organism evidence="2 3">
    <name type="scientific">Nicoliella lavandulae</name>
    <dbReference type="NCBI Taxonomy" id="3082954"/>
    <lineage>
        <taxon>Bacteria</taxon>
        <taxon>Bacillati</taxon>
        <taxon>Bacillota</taxon>
        <taxon>Bacilli</taxon>
        <taxon>Lactobacillales</taxon>
        <taxon>Lactobacillaceae</taxon>
        <taxon>Nicoliella</taxon>
    </lineage>
</organism>
<dbReference type="Proteomes" id="UP001370590">
    <property type="component" value="Unassembled WGS sequence"/>
</dbReference>
<reference evidence="2 3" key="1">
    <citation type="submission" date="2023-10" db="EMBL/GenBank/DDBJ databases">
        <title>Nicoliella lavandulae sp. nov. isolated from Lavandula angustifolia flowers.</title>
        <authorList>
            <person name="Alcantara C."/>
            <person name="Zuniga M."/>
            <person name="Landete J.M."/>
            <person name="Monedero V."/>
        </authorList>
    </citation>
    <scope>NUCLEOTIDE SEQUENCE [LARGE SCALE GENOMIC DNA]</scope>
    <source>
        <strain evidence="2 3">Es01</strain>
    </source>
</reference>
<dbReference type="InterPro" id="IPR021124">
    <property type="entry name" value="CRISPR-assoc_prot_Cas5"/>
</dbReference>
<dbReference type="Gene3D" id="3.30.70.2660">
    <property type="match status" value="1"/>
</dbReference>
<dbReference type="Pfam" id="PF09704">
    <property type="entry name" value="Cas_Cas5d"/>
    <property type="match status" value="1"/>
</dbReference>
<keyword evidence="3" id="KW-1185">Reference proteome</keyword>